<reference evidence="2 3" key="2">
    <citation type="journal article" date="2022" name="Mar. Drugs">
        <title>Bioassay-Guided Fractionation Leads to the Detection of Cholic Acid Generated by the Rare Thalassomonas sp.</title>
        <authorList>
            <person name="Pheiffer F."/>
            <person name="Schneider Y.K."/>
            <person name="Hansen E.H."/>
            <person name="Andersen J.H."/>
            <person name="Isaksson J."/>
            <person name="Busche T."/>
            <person name="R C."/>
            <person name="Kalinowski J."/>
            <person name="Zyl L.V."/>
            <person name="Trindade M."/>
        </authorList>
    </citation>
    <scope>NUCLEOTIDE SEQUENCE [LARGE SCALE GENOMIC DNA]</scope>
    <source>
        <strain evidence="2 3">XOM25</strain>
    </source>
</reference>
<reference evidence="2 3" key="1">
    <citation type="journal article" date="2015" name="Genome Announc.">
        <title>Draft Genome Sequences of Marine Isolates of Thalassomonas viridans and Thalassomonas actiniarum.</title>
        <authorList>
            <person name="Olonade I."/>
            <person name="van Zyl L.J."/>
            <person name="Trindade M."/>
        </authorList>
    </citation>
    <scope>NUCLEOTIDE SEQUENCE [LARGE SCALE GENOMIC DNA]</scope>
    <source>
        <strain evidence="2 3">XOM25</strain>
    </source>
</reference>
<dbReference type="AlphaFoldDB" id="A0AAE9Z7D7"/>
<keyword evidence="1" id="KW-0732">Signal</keyword>
<dbReference type="InterPro" id="IPR054720">
    <property type="entry name" value="HpiC1"/>
</dbReference>
<dbReference type="Proteomes" id="UP000032352">
    <property type="component" value="Chromosome"/>
</dbReference>
<proteinExistence type="predicted"/>
<gene>
    <name evidence="2" type="ORF">SG34_007030</name>
</gene>
<sequence length="387" mass="40103">MSNSMRFLSKVKVLSVAVTTACAFSAMAQPLELVQDGGFNTDSFADGAWGNFSASSPWHNQGTSAGNFNPTAAAYAAHDNFGVLAYGNAGGTIVQELNVPLASNSIYQFSVDLGWRADSSLNFGGMAVSLMTDSGLAIPITISPVSSAATDTQGVMQTYTGTLNVDANIASHANMLNSGENIKLVLRTTGTSSIQTNLDNVSLTVTDIDADNDGISDEWELANGLNPADANDAVLDPDGDGATNLLEFREDTDPADASNFPVGLVAATGKNIVYVETGNGGCPNVGYTSTYKDCISVTITTTGGQIKAAAAGGSYACGQGFVRIARDGTTELGSELITGVQGQEDFGFSVTDTVPAGTYTYKLQAKDRLGDRCLALDNGLLVVEEVK</sequence>
<feature type="chain" id="PRO_5042244541" evidence="1">
    <location>
        <begin position="29"/>
        <end position="387"/>
    </location>
</feature>
<evidence type="ECO:0000256" key="1">
    <source>
        <dbReference type="SAM" id="SignalP"/>
    </source>
</evidence>
<dbReference type="Pfam" id="PF22825">
    <property type="entry name" value="HpiC1-like"/>
    <property type="match status" value="1"/>
</dbReference>
<accession>A0AAE9Z7D7</accession>
<evidence type="ECO:0000313" key="2">
    <source>
        <dbReference type="EMBL" id="WDE06653.1"/>
    </source>
</evidence>
<evidence type="ECO:0000313" key="3">
    <source>
        <dbReference type="Proteomes" id="UP000032352"/>
    </source>
</evidence>
<protein>
    <submittedName>
        <fullName evidence="2">Uncharacterized protein</fullName>
    </submittedName>
</protein>
<organism evidence="2 3">
    <name type="scientific">Thalassomonas viridans</name>
    <dbReference type="NCBI Taxonomy" id="137584"/>
    <lineage>
        <taxon>Bacteria</taxon>
        <taxon>Pseudomonadati</taxon>
        <taxon>Pseudomonadota</taxon>
        <taxon>Gammaproteobacteria</taxon>
        <taxon>Alteromonadales</taxon>
        <taxon>Colwelliaceae</taxon>
        <taxon>Thalassomonas</taxon>
    </lineage>
</organism>
<name>A0AAE9Z7D7_9GAMM</name>
<dbReference type="RefSeq" id="WP_044837254.1">
    <property type="nucleotide sequence ID" value="NZ_CP059733.1"/>
</dbReference>
<dbReference type="KEGG" id="tvd:SG34_007030"/>
<feature type="signal peptide" evidence="1">
    <location>
        <begin position="1"/>
        <end position="28"/>
    </location>
</feature>
<dbReference type="EMBL" id="CP059733">
    <property type="protein sequence ID" value="WDE06653.1"/>
    <property type="molecule type" value="Genomic_DNA"/>
</dbReference>
<keyword evidence="3" id="KW-1185">Reference proteome</keyword>